<organism evidence="3 4">
    <name type="scientific">Streptomyces werraensis</name>
    <dbReference type="NCBI Taxonomy" id="68284"/>
    <lineage>
        <taxon>Bacteria</taxon>
        <taxon>Bacillati</taxon>
        <taxon>Actinomycetota</taxon>
        <taxon>Actinomycetes</taxon>
        <taxon>Kitasatosporales</taxon>
        <taxon>Streptomycetaceae</taxon>
        <taxon>Streptomyces</taxon>
    </lineage>
</organism>
<gene>
    <name evidence="3" type="ORF">AB0K95_32315</name>
</gene>
<sequence>MLVFSVRSQRADGALHMPLDQLQRATGLAFRERSGVTPDASSELTEYIQNRLHARGSQGPWQIILGAPRMSELGGQPYVTVPLTMRASTPARHQALTLNCDVILREIVSHDVHVYRSRTSDGSLQAPRLQLAGTFNYARSTLTISVEAASAQGFADTVGMGMVHVLEGLDHLLFLAMLLLPAPLVATSRRWSGSRSAQRTLARTAQVVTAFTLGHSASLAAVTLSGASFGGRWVETLIAMSVAASAVHAMRPLVRAGEVLLAGSFGLVHGLAFAGLLREFGGGVGAALQDLLAFNLGVELAQLLVVAAVVPSLLILSAGTRYHIVRRTAGAAGLVAAVAWTVERATGLTTPLRPALNALASTPEMLAIALAVIAGLDVVFRRRVRIDESQPSSPTSAVALPEPASATRSL</sequence>
<feature type="transmembrane region" description="Helical" evidence="2">
    <location>
        <begin position="362"/>
        <end position="380"/>
    </location>
</feature>
<accession>A0ABV3JP05</accession>
<evidence type="ECO:0000313" key="3">
    <source>
        <dbReference type="EMBL" id="MEV5249906.1"/>
    </source>
</evidence>
<feature type="transmembrane region" description="Helical" evidence="2">
    <location>
        <begin position="324"/>
        <end position="342"/>
    </location>
</feature>
<dbReference type="RefSeq" id="WP_364027520.1">
    <property type="nucleotide sequence ID" value="NZ_JBFATD010000016.1"/>
</dbReference>
<dbReference type="Pfam" id="PF13795">
    <property type="entry name" value="HupE_UreJ_2"/>
    <property type="match status" value="1"/>
</dbReference>
<dbReference type="Proteomes" id="UP001552527">
    <property type="component" value="Unassembled WGS sequence"/>
</dbReference>
<comment type="caution">
    <text evidence="3">The sequence shown here is derived from an EMBL/GenBank/DDBJ whole genome shotgun (WGS) entry which is preliminary data.</text>
</comment>
<evidence type="ECO:0000256" key="2">
    <source>
        <dbReference type="SAM" id="Phobius"/>
    </source>
</evidence>
<evidence type="ECO:0000313" key="4">
    <source>
        <dbReference type="Proteomes" id="UP001552527"/>
    </source>
</evidence>
<feature type="transmembrane region" description="Helical" evidence="2">
    <location>
        <begin position="259"/>
        <end position="277"/>
    </location>
</feature>
<keyword evidence="2" id="KW-1133">Transmembrane helix</keyword>
<proteinExistence type="predicted"/>
<dbReference type="EMBL" id="JBFATE010000024">
    <property type="protein sequence ID" value="MEV5249906.1"/>
    <property type="molecule type" value="Genomic_DNA"/>
</dbReference>
<feature type="transmembrane region" description="Helical" evidence="2">
    <location>
        <begin position="297"/>
        <end position="317"/>
    </location>
</feature>
<evidence type="ECO:0000256" key="1">
    <source>
        <dbReference type="SAM" id="MobiDB-lite"/>
    </source>
</evidence>
<keyword evidence="4" id="KW-1185">Reference proteome</keyword>
<protein>
    <submittedName>
        <fullName evidence="3">HupE/UreJ family protein</fullName>
    </submittedName>
</protein>
<name>A0ABV3JP05_9ACTN</name>
<keyword evidence="2" id="KW-0812">Transmembrane</keyword>
<feature type="region of interest" description="Disordered" evidence="1">
    <location>
        <begin position="391"/>
        <end position="410"/>
    </location>
</feature>
<dbReference type="InterPro" id="IPR032809">
    <property type="entry name" value="Put_HupE_UreJ"/>
</dbReference>
<reference evidence="3 4" key="1">
    <citation type="submission" date="2024-06" db="EMBL/GenBank/DDBJ databases">
        <title>The Natural Products Discovery Center: Release of the First 8490 Sequenced Strains for Exploring Actinobacteria Biosynthetic Diversity.</title>
        <authorList>
            <person name="Kalkreuter E."/>
            <person name="Kautsar S.A."/>
            <person name="Yang D."/>
            <person name="Bader C.D."/>
            <person name="Teijaro C.N."/>
            <person name="Fluegel L."/>
            <person name="Davis C.M."/>
            <person name="Simpson J.R."/>
            <person name="Lauterbach L."/>
            <person name="Steele A.D."/>
            <person name="Gui C."/>
            <person name="Meng S."/>
            <person name="Li G."/>
            <person name="Viehrig K."/>
            <person name="Ye F."/>
            <person name="Su P."/>
            <person name="Kiefer A.F."/>
            <person name="Nichols A."/>
            <person name="Cepeda A.J."/>
            <person name="Yan W."/>
            <person name="Fan B."/>
            <person name="Jiang Y."/>
            <person name="Adhikari A."/>
            <person name="Zheng C.-J."/>
            <person name="Schuster L."/>
            <person name="Cowan T.M."/>
            <person name="Smanski M.J."/>
            <person name="Chevrette M.G."/>
            <person name="De Carvalho L.P.S."/>
            <person name="Shen B."/>
        </authorList>
    </citation>
    <scope>NUCLEOTIDE SEQUENCE [LARGE SCALE GENOMIC DNA]</scope>
    <source>
        <strain evidence="3 4">NPDC052768</strain>
    </source>
</reference>
<keyword evidence="2" id="KW-0472">Membrane</keyword>